<gene>
    <name evidence="5" type="primary">ureE</name>
    <name evidence="8" type="ORF">SAMN04515678_104147</name>
</gene>
<dbReference type="Pfam" id="PF05194">
    <property type="entry name" value="UreE_C"/>
    <property type="match status" value="1"/>
</dbReference>
<dbReference type="SUPFAM" id="SSF69287">
    <property type="entry name" value="Urease metallochaperone UreE, N-terminal domain"/>
    <property type="match status" value="1"/>
</dbReference>
<dbReference type="GO" id="GO:0016151">
    <property type="term" value="F:nickel cation binding"/>
    <property type="evidence" value="ECO:0007669"/>
    <property type="project" value="UniProtKB-UniRule"/>
</dbReference>
<dbReference type="CDD" id="cd00571">
    <property type="entry name" value="UreE"/>
    <property type="match status" value="1"/>
</dbReference>
<evidence type="ECO:0000313" key="8">
    <source>
        <dbReference type="EMBL" id="SFD90467.1"/>
    </source>
</evidence>
<comment type="subcellular location">
    <subcellularLocation>
        <location evidence="1 5">Cytoplasm</location>
    </subcellularLocation>
</comment>
<dbReference type="Gene3D" id="3.30.70.790">
    <property type="entry name" value="UreE, C-terminal domain"/>
    <property type="match status" value="1"/>
</dbReference>
<evidence type="ECO:0000256" key="1">
    <source>
        <dbReference type="ARBA" id="ARBA00004496"/>
    </source>
</evidence>
<evidence type="ECO:0000313" key="9">
    <source>
        <dbReference type="Proteomes" id="UP000325289"/>
    </source>
</evidence>
<dbReference type="SMART" id="SM00988">
    <property type="entry name" value="UreE_N"/>
    <property type="match status" value="1"/>
</dbReference>
<dbReference type="OrthoDB" id="9802215at2"/>
<evidence type="ECO:0000256" key="4">
    <source>
        <dbReference type="ARBA" id="ARBA00023186"/>
    </source>
</evidence>
<dbReference type="HAMAP" id="MF_00822">
    <property type="entry name" value="UreE"/>
    <property type="match status" value="1"/>
</dbReference>
<sequence>MSAPDLTSRAYHDHAHATPAGRVVLDYESRFLRRRVLTLEDGRRLLVDLAQTVSLDHGSVLVTEDGAEIAVEAAPEPLYAVTGDIVRLAWHIGNRHTPCQIDGTRLLIRRDHVMRDMLARLGAEVAEVTAPFVPEGGAYGHGRTHGHDHSHAHGPEPHEH</sequence>
<evidence type="ECO:0000256" key="2">
    <source>
        <dbReference type="ARBA" id="ARBA00022490"/>
    </source>
</evidence>
<proteinExistence type="inferred from homology"/>
<accession>A0A1I1W5N1</accession>
<dbReference type="GO" id="GO:0019627">
    <property type="term" value="P:urea metabolic process"/>
    <property type="evidence" value="ECO:0007669"/>
    <property type="project" value="InterPro"/>
</dbReference>
<reference evidence="8 9" key="1">
    <citation type="submission" date="2016-10" db="EMBL/GenBank/DDBJ databases">
        <authorList>
            <person name="Varghese N."/>
            <person name="Submissions S."/>
        </authorList>
    </citation>
    <scope>NUCLEOTIDE SEQUENCE [LARGE SCALE GENOMIC DNA]</scope>
    <source>
        <strain evidence="9">YIM D21,KCTC 23444,ACCC 10710</strain>
    </source>
</reference>
<comment type="function">
    <text evidence="5">Involved in urease metallocenter assembly. Binds nickel. Probably functions as a nickel donor during metallocenter assembly.</text>
</comment>
<dbReference type="Proteomes" id="UP000325289">
    <property type="component" value="Unassembled WGS sequence"/>
</dbReference>
<dbReference type="Gene3D" id="2.60.260.20">
    <property type="entry name" value="Urease metallochaperone UreE, N-terminal domain"/>
    <property type="match status" value="1"/>
</dbReference>
<keyword evidence="3 5" id="KW-0533">Nickel</keyword>
<evidence type="ECO:0000256" key="3">
    <source>
        <dbReference type="ARBA" id="ARBA00022596"/>
    </source>
</evidence>
<name>A0A1I1W5N1_9RHOB</name>
<dbReference type="GO" id="GO:0006457">
    <property type="term" value="P:protein folding"/>
    <property type="evidence" value="ECO:0007669"/>
    <property type="project" value="InterPro"/>
</dbReference>
<dbReference type="AlphaFoldDB" id="A0A1I1W5N1"/>
<organism evidence="8 9">
    <name type="scientific">Roseivivax sediminis</name>
    <dbReference type="NCBI Taxonomy" id="936889"/>
    <lineage>
        <taxon>Bacteria</taxon>
        <taxon>Pseudomonadati</taxon>
        <taxon>Pseudomonadota</taxon>
        <taxon>Alphaproteobacteria</taxon>
        <taxon>Rhodobacterales</taxon>
        <taxon>Roseobacteraceae</taxon>
        <taxon>Roseivivax</taxon>
    </lineage>
</organism>
<dbReference type="GO" id="GO:0051082">
    <property type="term" value="F:unfolded protein binding"/>
    <property type="evidence" value="ECO:0007669"/>
    <property type="project" value="UniProtKB-UniRule"/>
</dbReference>
<dbReference type="EMBL" id="FOMS01000004">
    <property type="protein sequence ID" value="SFD90467.1"/>
    <property type="molecule type" value="Genomic_DNA"/>
</dbReference>
<dbReference type="InterPro" id="IPR012406">
    <property type="entry name" value="UreE"/>
</dbReference>
<dbReference type="RefSeq" id="WP_149755393.1">
    <property type="nucleotide sequence ID" value="NZ_FOMS01000004.1"/>
</dbReference>
<keyword evidence="4 5" id="KW-0143">Chaperone</keyword>
<feature type="compositionally biased region" description="Basic and acidic residues" evidence="6">
    <location>
        <begin position="145"/>
        <end position="160"/>
    </location>
</feature>
<dbReference type="InterPro" id="IPR007864">
    <property type="entry name" value="UreE_C_dom"/>
</dbReference>
<feature type="domain" description="UreE urease accessory N-terminal" evidence="7">
    <location>
        <begin position="9"/>
        <end position="69"/>
    </location>
</feature>
<keyword evidence="9" id="KW-1185">Reference proteome</keyword>
<dbReference type="PIRSF" id="PIRSF036402">
    <property type="entry name" value="Ureas_acces_UreE"/>
    <property type="match status" value="1"/>
</dbReference>
<dbReference type="InterPro" id="IPR004029">
    <property type="entry name" value="UreE_N"/>
</dbReference>
<evidence type="ECO:0000259" key="7">
    <source>
        <dbReference type="SMART" id="SM00988"/>
    </source>
</evidence>
<protein>
    <recommendedName>
        <fullName evidence="5">Urease accessory protein UreE</fullName>
    </recommendedName>
</protein>
<keyword evidence="2 5" id="KW-0963">Cytoplasm</keyword>
<dbReference type="GO" id="GO:0065003">
    <property type="term" value="P:protein-containing complex assembly"/>
    <property type="evidence" value="ECO:0007669"/>
    <property type="project" value="InterPro"/>
</dbReference>
<dbReference type="InterPro" id="IPR036118">
    <property type="entry name" value="UreE_N_sf"/>
</dbReference>
<dbReference type="SUPFAM" id="SSF69737">
    <property type="entry name" value="Urease metallochaperone UreE, C-terminal domain"/>
    <property type="match status" value="1"/>
</dbReference>
<dbReference type="Pfam" id="PF02814">
    <property type="entry name" value="UreE_N"/>
    <property type="match status" value="1"/>
</dbReference>
<comment type="similarity">
    <text evidence="5">Belongs to the UreE family.</text>
</comment>
<feature type="region of interest" description="Disordered" evidence="6">
    <location>
        <begin position="136"/>
        <end position="160"/>
    </location>
</feature>
<evidence type="ECO:0000256" key="5">
    <source>
        <dbReference type="HAMAP-Rule" id="MF_00822"/>
    </source>
</evidence>
<dbReference type="GO" id="GO:0005737">
    <property type="term" value="C:cytoplasm"/>
    <property type="evidence" value="ECO:0007669"/>
    <property type="project" value="UniProtKB-SubCell"/>
</dbReference>
<evidence type="ECO:0000256" key="6">
    <source>
        <dbReference type="SAM" id="MobiDB-lite"/>
    </source>
</evidence>